<name>V7AV64_PHAVU</name>
<evidence type="ECO:0000313" key="1">
    <source>
        <dbReference type="EMBL" id="ESW09484.1"/>
    </source>
</evidence>
<dbReference type="PhylomeDB" id="V7AV64"/>
<organism evidence="1 2">
    <name type="scientific">Phaseolus vulgaris</name>
    <name type="common">Kidney bean</name>
    <name type="synonym">French bean</name>
    <dbReference type="NCBI Taxonomy" id="3885"/>
    <lineage>
        <taxon>Eukaryota</taxon>
        <taxon>Viridiplantae</taxon>
        <taxon>Streptophyta</taxon>
        <taxon>Embryophyta</taxon>
        <taxon>Tracheophyta</taxon>
        <taxon>Spermatophyta</taxon>
        <taxon>Magnoliopsida</taxon>
        <taxon>eudicotyledons</taxon>
        <taxon>Gunneridae</taxon>
        <taxon>Pentapetalae</taxon>
        <taxon>rosids</taxon>
        <taxon>fabids</taxon>
        <taxon>Fabales</taxon>
        <taxon>Fabaceae</taxon>
        <taxon>Papilionoideae</taxon>
        <taxon>50 kb inversion clade</taxon>
        <taxon>NPAAA clade</taxon>
        <taxon>indigoferoid/millettioid clade</taxon>
        <taxon>Phaseoleae</taxon>
        <taxon>Phaseolus</taxon>
    </lineage>
</organism>
<dbReference type="OMA" id="CCEGVEY"/>
<reference evidence="2" key="1">
    <citation type="journal article" date="2014" name="Nat. Genet.">
        <title>A reference genome for common bean and genome-wide analysis of dual domestications.</title>
        <authorList>
            <person name="Schmutz J."/>
            <person name="McClean P.E."/>
            <person name="Mamidi S."/>
            <person name="Wu G.A."/>
            <person name="Cannon S.B."/>
            <person name="Grimwood J."/>
            <person name="Jenkins J."/>
            <person name="Shu S."/>
            <person name="Song Q."/>
            <person name="Chavarro C."/>
            <person name="Torres-Torres M."/>
            <person name="Geffroy V."/>
            <person name="Moghaddam S.M."/>
            <person name="Gao D."/>
            <person name="Abernathy B."/>
            <person name="Barry K."/>
            <person name="Blair M."/>
            <person name="Brick M.A."/>
            <person name="Chovatia M."/>
            <person name="Gepts P."/>
            <person name="Goodstein D.M."/>
            <person name="Gonzales M."/>
            <person name="Hellsten U."/>
            <person name="Hyten D.L."/>
            <person name="Jia G."/>
            <person name="Kelly J.D."/>
            <person name="Kudrna D."/>
            <person name="Lee R."/>
            <person name="Richard M.M."/>
            <person name="Miklas P.N."/>
            <person name="Osorno J.M."/>
            <person name="Rodrigues J."/>
            <person name="Thareau V."/>
            <person name="Urrea C.A."/>
            <person name="Wang M."/>
            <person name="Yu Y."/>
            <person name="Zhang M."/>
            <person name="Wing R.A."/>
            <person name="Cregan P.B."/>
            <person name="Rokhsar D.S."/>
            <person name="Jackson S.A."/>
        </authorList>
    </citation>
    <scope>NUCLEOTIDE SEQUENCE [LARGE SCALE GENOMIC DNA]</scope>
    <source>
        <strain evidence="2">cv. G19833</strain>
    </source>
</reference>
<dbReference type="EMBL" id="CM002296">
    <property type="protein sequence ID" value="ESW09484.1"/>
    <property type="molecule type" value="Genomic_DNA"/>
</dbReference>
<dbReference type="Gramene" id="ESW09484">
    <property type="protein sequence ID" value="ESW09484"/>
    <property type="gene ID" value="PHAVU_009G131300g"/>
</dbReference>
<gene>
    <name evidence="1" type="ORF">PHAVU_009G131300g</name>
</gene>
<keyword evidence="2" id="KW-1185">Reference proteome</keyword>
<dbReference type="AlphaFoldDB" id="V7AV64"/>
<sequence>MRGLRLCCEGVVESDINVEAEPKDKIIVPSKTESFHRPREATVIPAKRVCVKKMMCSCFIHCMCHKCSKTNTNHKPLYAAANYGN</sequence>
<evidence type="ECO:0000313" key="2">
    <source>
        <dbReference type="Proteomes" id="UP000000226"/>
    </source>
</evidence>
<dbReference type="Proteomes" id="UP000000226">
    <property type="component" value="Chromosome 9"/>
</dbReference>
<accession>V7AV64</accession>
<dbReference type="OrthoDB" id="1422103at2759"/>
<proteinExistence type="predicted"/>
<protein>
    <submittedName>
        <fullName evidence="1">Uncharacterized protein</fullName>
    </submittedName>
</protein>